<dbReference type="EMBL" id="JADEXG010000058">
    <property type="protein sequence ID" value="MBE9079501.1"/>
    <property type="molecule type" value="Genomic_DNA"/>
</dbReference>
<sequence length="145" mass="15612">MGIQLKTVFSAAIAIVASTALIPTAEAQIAPFEGPSVLQTLDEILFDRSDTYFENRSIGSQIDFILGPGGLDNAAFPELEIDDDAEALFLAYEELMTLQTLNTPTIRTPDLQSPYTTSILLLPLSQASNPTAGRGLNTDGRLPLR</sequence>
<reference evidence="2" key="1">
    <citation type="submission" date="2020-10" db="EMBL/GenBank/DDBJ databases">
        <authorList>
            <person name="Castelo-Branco R."/>
            <person name="Eusebio N."/>
            <person name="Adriana R."/>
            <person name="Vieira A."/>
            <person name="Brugerolle De Fraissinette N."/>
            <person name="Rezende De Castro R."/>
            <person name="Schneider M.P."/>
            <person name="Vasconcelos V."/>
            <person name="Leao P.N."/>
        </authorList>
    </citation>
    <scope>NUCLEOTIDE SEQUENCE</scope>
    <source>
        <strain evidence="2">LEGE 07310</strain>
    </source>
</reference>
<dbReference type="AlphaFoldDB" id="A0A8J7ARX5"/>
<dbReference type="Proteomes" id="UP000636505">
    <property type="component" value="Unassembled WGS sequence"/>
</dbReference>
<dbReference type="RefSeq" id="WP_193910527.1">
    <property type="nucleotide sequence ID" value="NZ_JADEXG010000058.1"/>
</dbReference>
<proteinExistence type="predicted"/>
<comment type="caution">
    <text evidence="2">The sequence shown here is derived from an EMBL/GenBank/DDBJ whole genome shotgun (WGS) entry which is preliminary data.</text>
</comment>
<keyword evidence="3" id="KW-1185">Reference proteome</keyword>
<evidence type="ECO:0000313" key="3">
    <source>
        <dbReference type="Proteomes" id="UP000636505"/>
    </source>
</evidence>
<feature type="signal peptide" evidence="1">
    <location>
        <begin position="1"/>
        <end position="27"/>
    </location>
</feature>
<protein>
    <submittedName>
        <fullName evidence="2">Uncharacterized protein</fullName>
    </submittedName>
</protein>
<evidence type="ECO:0000256" key="1">
    <source>
        <dbReference type="SAM" id="SignalP"/>
    </source>
</evidence>
<evidence type="ECO:0000313" key="2">
    <source>
        <dbReference type="EMBL" id="MBE9079501.1"/>
    </source>
</evidence>
<gene>
    <name evidence="2" type="ORF">IQ241_19735</name>
</gene>
<name>A0A8J7ARX5_9CYAN</name>
<feature type="chain" id="PRO_5035241362" evidence="1">
    <location>
        <begin position="28"/>
        <end position="145"/>
    </location>
</feature>
<keyword evidence="1" id="KW-0732">Signal</keyword>
<accession>A0A8J7ARX5</accession>
<organism evidence="2 3">
    <name type="scientific">Vasconcelosia minhoensis LEGE 07310</name>
    <dbReference type="NCBI Taxonomy" id="915328"/>
    <lineage>
        <taxon>Bacteria</taxon>
        <taxon>Bacillati</taxon>
        <taxon>Cyanobacteriota</taxon>
        <taxon>Cyanophyceae</taxon>
        <taxon>Nodosilineales</taxon>
        <taxon>Cymatolegaceae</taxon>
        <taxon>Vasconcelosia</taxon>
        <taxon>Vasconcelosia minhoensis</taxon>
    </lineage>
</organism>